<evidence type="ECO:0000259" key="1">
    <source>
        <dbReference type="Pfam" id="PF07238"/>
    </source>
</evidence>
<proteinExistence type="predicted"/>
<keyword evidence="3" id="KW-0282">Flagellum</keyword>
<reference evidence="4" key="1">
    <citation type="journal article" date="2019" name="Int. J. Syst. Evol. Microbiol.">
        <title>The Global Catalogue of Microorganisms (GCM) 10K type strain sequencing project: providing services to taxonomists for standard genome sequencing and annotation.</title>
        <authorList>
            <consortium name="The Broad Institute Genomics Platform"/>
            <consortium name="The Broad Institute Genome Sequencing Center for Infectious Disease"/>
            <person name="Wu L."/>
            <person name="Ma J."/>
        </authorList>
    </citation>
    <scope>NUCLEOTIDE SEQUENCE [LARGE SCALE GENOMIC DNA]</scope>
    <source>
        <strain evidence="4">CCUG 56331</strain>
    </source>
</reference>
<dbReference type="SUPFAM" id="SSF141371">
    <property type="entry name" value="PilZ domain-like"/>
    <property type="match status" value="1"/>
</dbReference>
<dbReference type="Proteomes" id="UP001595978">
    <property type="component" value="Unassembled WGS sequence"/>
</dbReference>
<organism evidence="3 4">
    <name type="scientific">Ureibacillus suwonensis</name>
    <dbReference type="NCBI Taxonomy" id="313007"/>
    <lineage>
        <taxon>Bacteria</taxon>
        <taxon>Bacillati</taxon>
        <taxon>Bacillota</taxon>
        <taxon>Bacilli</taxon>
        <taxon>Bacillales</taxon>
        <taxon>Caryophanaceae</taxon>
        <taxon>Ureibacillus</taxon>
    </lineage>
</organism>
<sequence>MEIKMGMFITLESNSSETVESVKCKVVDRQDNVLYVSQPVGMQTNKTCCLRKNTDYRAIFQGEDKVIYTFPTKVIGEKMDQLPTILLSCPPRKEIKKIERRRFVRVRTSVDVSVEYNGQYHPYVTKDISAGGIAVKLQSVPPFAEGNTVTLTIVLPFKNGEIQYIQTDAKVVQIFKNNDEQLASFQFINIDENDQQLILRFCFERQVLIMKEMSNLQ</sequence>
<evidence type="ECO:0000313" key="3">
    <source>
        <dbReference type="EMBL" id="MFC5541070.1"/>
    </source>
</evidence>
<dbReference type="RefSeq" id="WP_390308946.1">
    <property type="nucleotide sequence ID" value="NZ_JBHSNQ010000048.1"/>
</dbReference>
<evidence type="ECO:0000313" key="4">
    <source>
        <dbReference type="Proteomes" id="UP001595978"/>
    </source>
</evidence>
<dbReference type="InterPro" id="IPR009926">
    <property type="entry name" value="T3SS_YcgR_PilZN"/>
</dbReference>
<evidence type="ECO:0000259" key="2">
    <source>
        <dbReference type="Pfam" id="PF12945"/>
    </source>
</evidence>
<name>A0ABW0RB62_9BACL</name>
<gene>
    <name evidence="3" type="ORF">ACFPOH_04675</name>
</gene>
<feature type="domain" description="Type III secretion system flagellar brake protein YcgR PilZN" evidence="2">
    <location>
        <begin position="4"/>
        <end position="90"/>
    </location>
</feature>
<dbReference type="EMBL" id="JBHSNQ010000048">
    <property type="protein sequence ID" value="MFC5541070.1"/>
    <property type="molecule type" value="Genomic_DNA"/>
</dbReference>
<dbReference type="InterPro" id="IPR009875">
    <property type="entry name" value="PilZ_domain"/>
</dbReference>
<dbReference type="Pfam" id="PF12945">
    <property type="entry name" value="PilZNR"/>
    <property type="match status" value="1"/>
</dbReference>
<dbReference type="Pfam" id="PF07238">
    <property type="entry name" value="PilZ"/>
    <property type="match status" value="1"/>
</dbReference>
<keyword evidence="3" id="KW-0969">Cilium</keyword>
<keyword evidence="3" id="KW-0966">Cell projection</keyword>
<feature type="domain" description="PilZ" evidence="1">
    <location>
        <begin position="99"/>
        <end position="204"/>
    </location>
</feature>
<keyword evidence="4" id="KW-1185">Reference proteome</keyword>
<comment type="caution">
    <text evidence="3">The sequence shown here is derived from an EMBL/GenBank/DDBJ whole genome shotgun (WGS) entry which is preliminary data.</text>
</comment>
<protein>
    <submittedName>
        <fullName evidence="3">Flagellar brake protein</fullName>
    </submittedName>
</protein>
<accession>A0ABW0RB62</accession>
<dbReference type="Gene3D" id="2.40.10.220">
    <property type="entry name" value="predicted glycosyltransferase like domains"/>
    <property type="match status" value="1"/>
</dbReference>